<protein>
    <submittedName>
        <fullName evidence="2">Uncharacterized protein</fullName>
    </submittedName>
</protein>
<evidence type="ECO:0000313" key="3">
    <source>
        <dbReference type="Proteomes" id="UP001595851"/>
    </source>
</evidence>
<evidence type="ECO:0000313" key="2">
    <source>
        <dbReference type="EMBL" id="MFC4014663.1"/>
    </source>
</evidence>
<dbReference type="EMBL" id="JBHSBI010000036">
    <property type="protein sequence ID" value="MFC4014663.1"/>
    <property type="molecule type" value="Genomic_DNA"/>
</dbReference>
<sequence>MRRGTEDVELTGVECGELVMTYSAGETEDDSAEEVPAGYGCER</sequence>
<gene>
    <name evidence="2" type="ORF">ACFOY2_46085</name>
</gene>
<name>A0ABV8GP14_9ACTN</name>
<proteinExistence type="predicted"/>
<reference evidence="3" key="1">
    <citation type="journal article" date="2019" name="Int. J. Syst. Evol. Microbiol.">
        <title>The Global Catalogue of Microorganisms (GCM) 10K type strain sequencing project: providing services to taxonomists for standard genome sequencing and annotation.</title>
        <authorList>
            <consortium name="The Broad Institute Genomics Platform"/>
            <consortium name="The Broad Institute Genome Sequencing Center for Infectious Disease"/>
            <person name="Wu L."/>
            <person name="Ma J."/>
        </authorList>
    </citation>
    <scope>NUCLEOTIDE SEQUENCE [LARGE SCALE GENOMIC DNA]</scope>
    <source>
        <strain evidence="3">TBRC 1276</strain>
    </source>
</reference>
<comment type="caution">
    <text evidence="2">The sequence shown here is derived from an EMBL/GenBank/DDBJ whole genome shotgun (WGS) entry which is preliminary data.</text>
</comment>
<accession>A0ABV8GP14</accession>
<evidence type="ECO:0000256" key="1">
    <source>
        <dbReference type="SAM" id="MobiDB-lite"/>
    </source>
</evidence>
<dbReference type="Proteomes" id="UP001595851">
    <property type="component" value="Unassembled WGS sequence"/>
</dbReference>
<organism evidence="2 3">
    <name type="scientific">Nonomuraea purpurea</name>
    <dbReference type="NCBI Taxonomy" id="1849276"/>
    <lineage>
        <taxon>Bacteria</taxon>
        <taxon>Bacillati</taxon>
        <taxon>Actinomycetota</taxon>
        <taxon>Actinomycetes</taxon>
        <taxon>Streptosporangiales</taxon>
        <taxon>Streptosporangiaceae</taxon>
        <taxon>Nonomuraea</taxon>
    </lineage>
</organism>
<dbReference type="RefSeq" id="WP_379534498.1">
    <property type="nucleotide sequence ID" value="NZ_JBHSBI010000036.1"/>
</dbReference>
<feature type="region of interest" description="Disordered" evidence="1">
    <location>
        <begin position="24"/>
        <end position="43"/>
    </location>
</feature>
<keyword evidence="3" id="KW-1185">Reference proteome</keyword>